<sequence>MIDNLRDVSIEAKPRFVISEMKKAHGIEVGYEKAWLAIQKGISLLRGTTEENYEQLPSYLYMVEHKNSGTYTKIKRDAENKFPYMFFAYRASISAWKYYRPVIAVDGTFLKK</sequence>
<dbReference type="Proteomes" id="UP000790787">
    <property type="component" value="Chromosome 2"/>
</dbReference>
<evidence type="ECO:0000313" key="2">
    <source>
        <dbReference type="RefSeq" id="XP_075081707.1"/>
    </source>
</evidence>
<protein>
    <submittedName>
        <fullName evidence="2">Uncharacterized protein LOC142166405</fullName>
    </submittedName>
</protein>
<reference evidence="1" key="1">
    <citation type="journal article" date="2014" name="Nat. Commun.">
        <title>The tobacco genome sequence and its comparison with those of tomato and potato.</title>
        <authorList>
            <person name="Sierro N."/>
            <person name="Battey J.N."/>
            <person name="Ouadi S."/>
            <person name="Bakaher N."/>
            <person name="Bovet L."/>
            <person name="Willig A."/>
            <person name="Goepfert S."/>
            <person name="Peitsch M.C."/>
            <person name="Ivanov N.V."/>
        </authorList>
    </citation>
    <scope>NUCLEOTIDE SEQUENCE [LARGE SCALE GENOMIC DNA]</scope>
</reference>
<dbReference type="RefSeq" id="XP_075081707.1">
    <property type="nucleotide sequence ID" value="XM_075225606.1"/>
</dbReference>
<evidence type="ECO:0000313" key="1">
    <source>
        <dbReference type="Proteomes" id="UP000790787"/>
    </source>
</evidence>
<gene>
    <name evidence="2" type="primary">LOC142166405</name>
</gene>
<name>A0AC58S9P4_TOBAC</name>
<keyword evidence="1" id="KW-1185">Reference proteome</keyword>
<reference evidence="2" key="2">
    <citation type="submission" date="2025-08" db="UniProtKB">
        <authorList>
            <consortium name="RefSeq"/>
        </authorList>
    </citation>
    <scope>IDENTIFICATION</scope>
    <source>
        <tissue evidence="2">Leaf</tissue>
    </source>
</reference>
<organism evidence="1 2">
    <name type="scientific">Nicotiana tabacum</name>
    <name type="common">Common tobacco</name>
    <dbReference type="NCBI Taxonomy" id="4097"/>
    <lineage>
        <taxon>Eukaryota</taxon>
        <taxon>Viridiplantae</taxon>
        <taxon>Streptophyta</taxon>
        <taxon>Embryophyta</taxon>
        <taxon>Tracheophyta</taxon>
        <taxon>Spermatophyta</taxon>
        <taxon>Magnoliopsida</taxon>
        <taxon>eudicotyledons</taxon>
        <taxon>Gunneridae</taxon>
        <taxon>Pentapetalae</taxon>
        <taxon>asterids</taxon>
        <taxon>lamiids</taxon>
        <taxon>Solanales</taxon>
        <taxon>Solanaceae</taxon>
        <taxon>Nicotianoideae</taxon>
        <taxon>Nicotianeae</taxon>
        <taxon>Nicotiana</taxon>
    </lineage>
</organism>
<proteinExistence type="predicted"/>
<accession>A0AC58S9P4</accession>